<dbReference type="AlphaFoldDB" id="A0A392TZ13"/>
<comment type="caution">
    <text evidence="1">The sequence shown here is derived from an EMBL/GenBank/DDBJ whole genome shotgun (WGS) entry which is preliminary data.</text>
</comment>
<protein>
    <submittedName>
        <fullName evidence="1">Uncharacterized protein</fullName>
    </submittedName>
</protein>
<dbReference type="Proteomes" id="UP000265520">
    <property type="component" value="Unassembled WGS sequence"/>
</dbReference>
<sequence length="48" mass="5115">LPPQGPPPAPVFFIGSSDTARPSLLQPVSDKFFCEARMESLVLGSGRN</sequence>
<organism evidence="1 2">
    <name type="scientific">Trifolium medium</name>
    <dbReference type="NCBI Taxonomy" id="97028"/>
    <lineage>
        <taxon>Eukaryota</taxon>
        <taxon>Viridiplantae</taxon>
        <taxon>Streptophyta</taxon>
        <taxon>Embryophyta</taxon>
        <taxon>Tracheophyta</taxon>
        <taxon>Spermatophyta</taxon>
        <taxon>Magnoliopsida</taxon>
        <taxon>eudicotyledons</taxon>
        <taxon>Gunneridae</taxon>
        <taxon>Pentapetalae</taxon>
        <taxon>rosids</taxon>
        <taxon>fabids</taxon>
        <taxon>Fabales</taxon>
        <taxon>Fabaceae</taxon>
        <taxon>Papilionoideae</taxon>
        <taxon>50 kb inversion clade</taxon>
        <taxon>NPAAA clade</taxon>
        <taxon>Hologalegina</taxon>
        <taxon>IRL clade</taxon>
        <taxon>Trifolieae</taxon>
        <taxon>Trifolium</taxon>
    </lineage>
</organism>
<proteinExistence type="predicted"/>
<feature type="non-terminal residue" evidence="1">
    <location>
        <position position="1"/>
    </location>
</feature>
<keyword evidence="2" id="KW-1185">Reference proteome</keyword>
<name>A0A392TZ13_9FABA</name>
<evidence type="ECO:0000313" key="2">
    <source>
        <dbReference type="Proteomes" id="UP000265520"/>
    </source>
</evidence>
<accession>A0A392TZ13</accession>
<dbReference type="EMBL" id="LXQA010680174">
    <property type="protein sequence ID" value="MCI65684.1"/>
    <property type="molecule type" value="Genomic_DNA"/>
</dbReference>
<evidence type="ECO:0000313" key="1">
    <source>
        <dbReference type="EMBL" id="MCI65684.1"/>
    </source>
</evidence>
<reference evidence="1 2" key="1">
    <citation type="journal article" date="2018" name="Front. Plant Sci.">
        <title>Red Clover (Trifolium pratense) and Zigzag Clover (T. medium) - A Picture of Genomic Similarities and Differences.</title>
        <authorList>
            <person name="Dluhosova J."/>
            <person name="Istvanek J."/>
            <person name="Nedelnik J."/>
            <person name="Repkova J."/>
        </authorList>
    </citation>
    <scope>NUCLEOTIDE SEQUENCE [LARGE SCALE GENOMIC DNA]</scope>
    <source>
        <strain evidence="2">cv. 10/8</strain>
        <tissue evidence="1">Leaf</tissue>
    </source>
</reference>